<feature type="compositionally biased region" description="Polar residues" evidence="5">
    <location>
        <begin position="307"/>
        <end position="321"/>
    </location>
</feature>
<dbReference type="CDD" id="cd01850">
    <property type="entry name" value="CDC_Septin"/>
    <property type="match status" value="1"/>
</dbReference>
<proteinExistence type="inferred from homology"/>
<feature type="region of interest" description="Disordered" evidence="5">
    <location>
        <begin position="307"/>
        <end position="362"/>
    </location>
</feature>
<dbReference type="SUPFAM" id="SSF52540">
    <property type="entry name" value="P-loop containing nucleoside triphosphate hydrolases"/>
    <property type="match status" value="1"/>
</dbReference>
<dbReference type="Pfam" id="PF00735">
    <property type="entry name" value="Septin"/>
    <property type="match status" value="1"/>
</dbReference>
<comment type="similarity">
    <text evidence="3 4">Belongs to the TRAFAC class TrmE-Era-EngA-EngB-Septin-like GTPase superfamily. Septin GTPase family.</text>
</comment>
<comment type="caution">
    <text evidence="7">The sequence shown here is derived from an EMBL/GenBank/DDBJ whole genome shotgun (WGS) entry which is preliminary data.</text>
</comment>
<keyword evidence="2 4" id="KW-0342">GTP-binding</keyword>
<evidence type="ECO:0000313" key="7">
    <source>
        <dbReference type="EMBL" id="CAK8695959.1"/>
    </source>
</evidence>
<evidence type="ECO:0000256" key="2">
    <source>
        <dbReference type="ARBA" id="ARBA00023134"/>
    </source>
</evidence>
<dbReference type="InterPro" id="IPR016491">
    <property type="entry name" value="Septin"/>
</dbReference>
<accession>A0ABP0GYU3</accession>
<keyword evidence="8" id="KW-1185">Reference proteome</keyword>
<evidence type="ECO:0000259" key="6">
    <source>
        <dbReference type="PROSITE" id="PS51719"/>
    </source>
</evidence>
<organism evidence="7 8">
    <name type="scientific">Clavelina lepadiformis</name>
    <name type="common">Light-bulb sea squirt</name>
    <name type="synonym">Ascidia lepadiformis</name>
    <dbReference type="NCBI Taxonomy" id="159417"/>
    <lineage>
        <taxon>Eukaryota</taxon>
        <taxon>Metazoa</taxon>
        <taxon>Chordata</taxon>
        <taxon>Tunicata</taxon>
        <taxon>Ascidiacea</taxon>
        <taxon>Aplousobranchia</taxon>
        <taxon>Clavelinidae</taxon>
        <taxon>Clavelina</taxon>
    </lineage>
</organism>
<protein>
    <recommendedName>
        <fullName evidence="3">Septin</fullName>
    </recommendedName>
</protein>
<evidence type="ECO:0000256" key="5">
    <source>
        <dbReference type="SAM" id="MobiDB-lite"/>
    </source>
</evidence>
<dbReference type="Proteomes" id="UP001642483">
    <property type="component" value="Unassembled WGS sequence"/>
</dbReference>
<gene>
    <name evidence="7" type="ORF">CVLEPA_LOCUS29159</name>
</gene>
<dbReference type="EMBL" id="CAWYQH010000152">
    <property type="protein sequence ID" value="CAK8695959.1"/>
    <property type="molecule type" value="Genomic_DNA"/>
</dbReference>
<dbReference type="PROSITE" id="PS51719">
    <property type="entry name" value="G_SEPTIN"/>
    <property type="match status" value="1"/>
</dbReference>
<dbReference type="InterPro" id="IPR027417">
    <property type="entry name" value="P-loop_NTPase"/>
</dbReference>
<feature type="domain" description="Septin-type G" evidence="6">
    <location>
        <begin position="25"/>
        <end position="298"/>
    </location>
</feature>
<dbReference type="PIRSF" id="PIRSF006698">
    <property type="entry name" value="Septin"/>
    <property type="match status" value="1"/>
</dbReference>
<dbReference type="PANTHER" id="PTHR18884">
    <property type="entry name" value="SEPTIN"/>
    <property type="match status" value="1"/>
</dbReference>
<evidence type="ECO:0000256" key="4">
    <source>
        <dbReference type="RuleBase" id="RU004560"/>
    </source>
</evidence>
<sequence>MKTVLEGYVGIDTLTEQIRKKALRQGFEFNVMVVGGAGLGKSTMVNTIFKSKVSRRSCQPDEEYNTPKTVEIKSISHVIEEKGIRLKLTITDTPGFGDHVNNSNCWQPIIRYINDQYEKYLNEEISIRRRKRIPDTRVHCCIYFIAPSGHSLKAVDIEALKKLVQVVNVIPVIAKSDSLTLEERQAFKERIQQDLADNHIRVYPDMDNLDLDEEEINNNVELMNRIPFAVVGSTASHLVGSKNVLARKTRWGIVEVENSSHCEFIHLRDMVIRTHLQDLKEVTAQVHYELYRHERLETLKELPLDSVSSAPASPIGVQTNHKNTDQHNHTPVKPSPKSTPKNIPTAKVLNNQPQQTISESKI</sequence>
<evidence type="ECO:0000256" key="1">
    <source>
        <dbReference type="ARBA" id="ARBA00022741"/>
    </source>
</evidence>
<feature type="compositionally biased region" description="Polar residues" evidence="5">
    <location>
        <begin position="348"/>
        <end position="362"/>
    </location>
</feature>
<dbReference type="InterPro" id="IPR030379">
    <property type="entry name" value="G_SEPTIN_dom"/>
</dbReference>
<feature type="compositionally biased region" description="Low complexity" evidence="5">
    <location>
        <begin position="331"/>
        <end position="341"/>
    </location>
</feature>
<keyword evidence="1 4" id="KW-0547">Nucleotide-binding</keyword>
<name>A0ABP0GYU3_CLALP</name>
<evidence type="ECO:0000256" key="3">
    <source>
        <dbReference type="PIRNR" id="PIRNR006698"/>
    </source>
</evidence>
<evidence type="ECO:0000313" key="8">
    <source>
        <dbReference type="Proteomes" id="UP001642483"/>
    </source>
</evidence>
<reference evidence="7 8" key="1">
    <citation type="submission" date="2024-02" db="EMBL/GenBank/DDBJ databases">
        <authorList>
            <person name="Daric V."/>
            <person name="Darras S."/>
        </authorList>
    </citation>
    <scope>NUCLEOTIDE SEQUENCE [LARGE SCALE GENOMIC DNA]</scope>
</reference>
<dbReference type="Gene3D" id="3.40.50.300">
    <property type="entry name" value="P-loop containing nucleotide triphosphate hydrolases"/>
    <property type="match status" value="1"/>
</dbReference>